<dbReference type="Gramene" id="OBART10G04300.1">
    <property type="protein sequence ID" value="OBART10G04300.1"/>
    <property type="gene ID" value="OBART10G04300"/>
</dbReference>
<accession>A0A0D3HBT2</accession>
<name>A0A0D3HBT2_9ORYZ</name>
<dbReference type="EnsemblPlants" id="OBART10G04300.1">
    <property type="protein sequence ID" value="OBART10G04300.1"/>
    <property type="gene ID" value="OBART10G04300"/>
</dbReference>
<dbReference type="Proteomes" id="UP000026960">
    <property type="component" value="Chromosome 10"/>
</dbReference>
<sequence length="124" mass="14762">MRPIFLRLPSLKTWMFYLFRSSCLVAQRSQLQFLWLFLRPMWRRGMERLPSLIPTEGRAQGFRLPRRKPFMLIPEWELENLEANLPRNRRIGVEVCGLAPEEVAESNLEGENRKKLPRPDPDND</sequence>
<evidence type="ECO:0000313" key="2">
    <source>
        <dbReference type="EnsemblPlants" id="OBART10G04300.1"/>
    </source>
</evidence>
<dbReference type="PaxDb" id="65489-OBART10G04300.1"/>
<keyword evidence="3" id="KW-1185">Reference proteome</keyword>
<reference evidence="2" key="2">
    <citation type="submission" date="2015-03" db="UniProtKB">
        <authorList>
            <consortium name="EnsemblPlants"/>
        </authorList>
    </citation>
    <scope>IDENTIFICATION</scope>
</reference>
<proteinExistence type="predicted"/>
<evidence type="ECO:0000313" key="3">
    <source>
        <dbReference type="Proteomes" id="UP000026960"/>
    </source>
</evidence>
<dbReference type="AlphaFoldDB" id="A0A0D3HBT2"/>
<evidence type="ECO:0000256" key="1">
    <source>
        <dbReference type="SAM" id="MobiDB-lite"/>
    </source>
</evidence>
<dbReference type="HOGENOM" id="CLU_2007396_0_0_1"/>
<organism evidence="2">
    <name type="scientific">Oryza barthii</name>
    <dbReference type="NCBI Taxonomy" id="65489"/>
    <lineage>
        <taxon>Eukaryota</taxon>
        <taxon>Viridiplantae</taxon>
        <taxon>Streptophyta</taxon>
        <taxon>Embryophyta</taxon>
        <taxon>Tracheophyta</taxon>
        <taxon>Spermatophyta</taxon>
        <taxon>Magnoliopsida</taxon>
        <taxon>Liliopsida</taxon>
        <taxon>Poales</taxon>
        <taxon>Poaceae</taxon>
        <taxon>BOP clade</taxon>
        <taxon>Oryzoideae</taxon>
        <taxon>Oryzeae</taxon>
        <taxon>Oryzinae</taxon>
        <taxon>Oryza</taxon>
    </lineage>
</organism>
<protein>
    <submittedName>
        <fullName evidence="2">Uncharacterized protein</fullName>
    </submittedName>
</protein>
<feature type="region of interest" description="Disordered" evidence="1">
    <location>
        <begin position="105"/>
        <end position="124"/>
    </location>
</feature>
<feature type="compositionally biased region" description="Basic and acidic residues" evidence="1">
    <location>
        <begin position="110"/>
        <end position="124"/>
    </location>
</feature>
<reference evidence="2" key="1">
    <citation type="journal article" date="2009" name="Rice">
        <title>De Novo Next Generation Sequencing of Plant Genomes.</title>
        <authorList>
            <person name="Rounsley S."/>
            <person name="Marri P.R."/>
            <person name="Yu Y."/>
            <person name="He R."/>
            <person name="Sisneros N."/>
            <person name="Goicoechea J.L."/>
            <person name="Lee S.J."/>
            <person name="Angelova A."/>
            <person name="Kudrna D."/>
            <person name="Luo M."/>
            <person name="Affourtit J."/>
            <person name="Desany B."/>
            <person name="Knight J."/>
            <person name="Niazi F."/>
            <person name="Egholm M."/>
            <person name="Wing R.A."/>
        </authorList>
    </citation>
    <scope>NUCLEOTIDE SEQUENCE [LARGE SCALE GENOMIC DNA]</scope>
    <source>
        <strain evidence="2">cv. IRGC 105608</strain>
    </source>
</reference>